<accession>A0A3M0SH03</accession>
<protein>
    <submittedName>
        <fullName evidence="1">Uncharacterized protein</fullName>
    </submittedName>
</protein>
<organism evidence="1 2">
    <name type="scientific">Clostridium autoethanogenum</name>
    <dbReference type="NCBI Taxonomy" id="84023"/>
    <lineage>
        <taxon>Bacteria</taxon>
        <taxon>Bacillati</taxon>
        <taxon>Bacillota</taxon>
        <taxon>Clostridia</taxon>
        <taxon>Eubacteriales</taxon>
        <taxon>Clostridiaceae</taxon>
        <taxon>Clostridium</taxon>
    </lineage>
</organism>
<name>A0A3M0SH03_9CLOT</name>
<dbReference type="Proteomes" id="UP000277999">
    <property type="component" value="Unassembled WGS sequence"/>
</dbReference>
<comment type="caution">
    <text evidence="1">The sequence shown here is derived from an EMBL/GenBank/DDBJ whole genome shotgun (WGS) entry which is preliminary data.</text>
</comment>
<proteinExistence type="predicted"/>
<reference evidence="1 2" key="1">
    <citation type="submission" date="2018-10" db="EMBL/GenBank/DDBJ databases">
        <title>Genome-centric metagenomics revealed C2 chemical producing, CO utilizing Clostridium with novel acetogenic gene cluster.</title>
        <authorList>
            <person name="Kang H."/>
            <person name="Park B."/>
            <person name="Choi I.G."/>
            <person name="Chang I.S."/>
        </authorList>
    </citation>
    <scope>NUCLEOTIDE SEQUENCE [LARGE SCALE GENOMIC DNA]</scope>
    <source>
        <strain evidence="1 2">H21-9</strain>
    </source>
</reference>
<gene>
    <name evidence="1" type="ORF">D9O40_14300</name>
</gene>
<dbReference type="RefSeq" id="WP_122059808.1">
    <property type="nucleotide sequence ID" value="NZ_RFAQ01000053.1"/>
</dbReference>
<sequence length="134" mass="15877">MRFKYIEKTLQERYPHINTGDYIWKQLINVPNEYGSGWHDLIIELVEKIENIYKKNNINVCEFKIDRIREKYGELQFDALSSIKEVYAVIAEYENKAYTICDECGEAGSLCEKNGWLEILCEKCTFKNGYKKLE</sequence>
<dbReference type="AlphaFoldDB" id="A0A3M0SH03"/>
<evidence type="ECO:0000313" key="2">
    <source>
        <dbReference type="Proteomes" id="UP000277999"/>
    </source>
</evidence>
<dbReference type="EMBL" id="RFAQ01000053">
    <property type="protein sequence ID" value="RMC97796.1"/>
    <property type="molecule type" value="Genomic_DNA"/>
</dbReference>
<evidence type="ECO:0000313" key="1">
    <source>
        <dbReference type="EMBL" id="RMC97796.1"/>
    </source>
</evidence>